<accession>A0A6A6U262</accession>
<evidence type="ECO:0000256" key="2">
    <source>
        <dbReference type="ARBA" id="ARBA00022679"/>
    </source>
</evidence>
<dbReference type="Proteomes" id="UP000799302">
    <property type="component" value="Unassembled WGS sequence"/>
</dbReference>
<dbReference type="Gene3D" id="3.10.490.10">
    <property type="entry name" value="Gamma-glutamyl cyclotransferase-like"/>
    <property type="match status" value="1"/>
</dbReference>
<protein>
    <recommendedName>
        <fullName evidence="3">Putative gamma-glutamylcyclotransferase</fullName>
    </recommendedName>
</protein>
<evidence type="ECO:0000313" key="5">
    <source>
        <dbReference type="EMBL" id="KAF2665044.1"/>
    </source>
</evidence>
<sequence>MLSYSAAAPEDYTPSYFFFYGSLMDPEVLQHILKLPELPLLQPATIKDFKIKMWSIYPALVPSPKGTVTGKIWKVETLEHFEKLAAYETAAYTTCPLGIHRSDTGVIEDGKAFCWKGDPISLDLEDGIFDFARYQQHFKPSLLGRGRNT</sequence>
<dbReference type="InterPro" id="IPR009288">
    <property type="entry name" value="AIG2-like_dom"/>
</dbReference>
<evidence type="ECO:0000256" key="1">
    <source>
        <dbReference type="ARBA" id="ARBA00008861"/>
    </source>
</evidence>
<dbReference type="CDD" id="cd06661">
    <property type="entry name" value="GGCT_like"/>
    <property type="match status" value="1"/>
</dbReference>
<reference evidence="5" key="1">
    <citation type="journal article" date="2020" name="Stud. Mycol.">
        <title>101 Dothideomycetes genomes: a test case for predicting lifestyles and emergence of pathogens.</title>
        <authorList>
            <person name="Haridas S."/>
            <person name="Albert R."/>
            <person name="Binder M."/>
            <person name="Bloem J."/>
            <person name="Labutti K."/>
            <person name="Salamov A."/>
            <person name="Andreopoulos B."/>
            <person name="Baker S."/>
            <person name="Barry K."/>
            <person name="Bills G."/>
            <person name="Bluhm B."/>
            <person name="Cannon C."/>
            <person name="Castanera R."/>
            <person name="Culley D."/>
            <person name="Daum C."/>
            <person name="Ezra D."/>
            <person name="Gonzalez J."/>
            <person name="Henrissat B."/>
            <person name="Kuo A."/>
            <person name="Liang C."/>
            <person name="Lipzen A."/>
            <person name="Lutzoni F."/>
            <person name="Magnuson J."/>
            <person name="Mondo S."/>
            <person name="Nolan M."/>
            <person name="Ohm R."/>
            <person name="Pangilinan J."/>
            <person name="Park H.-J."/>
            <person name="Ramirez L."/>
            <person name="Alfaro M."/>
            <person name="Sun H."/>
            <person name="Tritt A."/>
            <person name="Yoshinaga Y."/>
            <person name="Zwiers L.-H."/>
            <person name="Turgeon B."/>
            <person name="Goodwin S."/>
            <person name="Spatafora J."/>
            <person name="Crous P."/>
            <person name="Grigoriev I."/>
        </authorList>
    </citation>
    <scope>NUCLEOTIDE SEQUENCE</scope>
    <source>
        <strain evidence="5">CBS 115976</strain>
    </source>
</reference>
<dbReference type="InterPro" id="IPR036568">
    <property type="entry name" value="GGCT-like_sf"/>
</dbReference>
<dbReference type="SUPFAM" id="SSF110857">
    <property type="entry name" value="Gamma-glutamyl cyclotransferase-like"/>
    <property type="match status" value="1"/>
</dbReference>
<keyword evidence="6" id="KW-1185">Reference proteome</keyword>
<dbReference type="InterPro" id="IPR013024">
    <property type="entry name" value="GGCT-like"/>
</dbReference>
<dbReference type="AlphaFoldDB" id="A0A6A6U262"/>
<proteinExistence type="inferred from homology"/>
<dbReference type="EMBL" id="MU004241">
    <property type="protein sequence ID" value="KAF2665044.1"/>
    <property type="molecule type" value="Genomic_DNA"/>
</dbReference>
<name>A0A6A6U262_9PEZI</name>
<organism evidence="5 6">
    <name type="scientific">Microthyrium microscopicum</name>
    <dbReference type="NCBI Taxonomy" id="703497"/>
    <lineage>
        <taxon>Eukaryota</taxon>
        <taxon>Fungi</taxon>
        <taxon>Dikarya</taxon>
        <taxon>Ascomycota</taxon>
        <taxon>Pezizomycotina</taxon>
        <taxon>Dothideomycetes</taxon>
        <taxon>Dothideomycetes incertae sedis</taxon>
        <taxon>Microthyriales</taxon>
        <taxon>Microthyriaceae</taxon>
        <taxon>Microthyrium</taxon>
    </lineage>
</organism>
<gene>
    <name evidence="5" type="ORF">BT63DRAFT_378591</name>
</gene>
<keyword evidence="2" id="KW-0808">Transferase</keyword>
<dbReference type="PANTHER" id="PTHR31544">
    <property type="entry name" value="AIG2-LIKE PROTEIN D"/>
    <property type="match status" value="1"/>
</dbReference>
<evidence type="ECO:0000256" key="3">
    <source>
        <dbReference type="ARBA" id="ARBA00030602"/>
    </source>
</evidence>
<dbReference type="OrthoDB" id="3262926at2759"/>
<dbReference type="PANTHER" id="PTHR31544:SF4">
    <property type="entry name" value="GAMMA-GLUTAMYLCYCLOTRANSFERASE-RELATED"/>
    <property type="match status" value="1"/>
</dbReference>
<evidence type="ECO:0000313" key="6">
    <source>
        <dbReference type="Proteomes" id="UP000799302"/>
    </source>
</evidence>
<comment type="similarity">
    <text evidence="1">Belongs to the gamma-glutamylcyclotransferase family.</text>
</comment>
<dbReference type="GO" id="GO:0016740">
    <property type="term" value="F:transferase activity"/>
    <property type="evidence" value="ECO:0007669"/>
    <property type="project" value="UniProtKB-KW"/>
</dbReference>
<evidence type="ECO:0000259" key="4">
    <source>
        <dbReference type="Pfam" id="PF06094"/>
    </source>
</evidence>
<dbReference type="InterPro" id="IPR045038">
    <property type="entry name" value="AIG2-like"/>
</dbReference>
<feature type="domain" description="Gamma-glutamylcyclotransferase AIG2-like" evidence="4">
    <location>
        <begin position="17"/>
        <end position="115"/>
    </location>
</feature>
<dbReference type="Pfam" id="PF06094">
    <property type="entry name" value="GGACT"/>
    <property type="match status" value="1"/>
</dbReference>